<dbReference type="AlphaFoldDB" id="S3ZJ50"/>
<dbReference type="EMBL" id="AOPZ01000176">
    <property type="protein sequence ID" value="EPH43213.1"/>
    <property type="molecule type" value="Genomic_DNA"/>
</dbReference>
<reference evidence="1 2" key="1">
    <citation type="submission" date="2013-02" db="EMBL/GenBank/DDBJ databases">
        <title>Draft Genome Sequence of Streptomyces aurantiacus, Which Produces Setomimycin.</title>
        <authorList>
            <person name="Gruening B.A."/>
            <person name="Praeg A."/>
            <person name="Erxleben A."/>
            <person name="Guenther S."/>
            <person name="Mueller M."/>
        </authorList>
    </citation>
    <scope>NUCLEOTIDE SEQUENCE [LARGE SCALE GENOMIC DNA]</scope>
    <source>
        <strain evidence="1 2">JA 4570</strain>
    </source>
</reference>
<gene>
    <name evidence="1" type="ORF">STRAU_3743</name>
</gene>
<keyword evidence="2" id="KW-1185">Reference proteome</keyword>
<evidence type="ECO:0000313" key="2">
    <source>
        <dbReference type="Proteomes" id="UP000014629"/>
    </source>
</evidence>
<evidence type="ECO:0000313" key="1">
    <source>
        <dbReference type="EMBL" id="EPH43213.1"/>
    </source>
</evidence>
<accession>S3ZJ50</accession>
<name>S3ZJ50_9ACTN</name>
<organism evidence="1 2">
    <name type="scientific">Streptomyces aurantiacus JA 4570</name>
    <dbReference type="NCBI Taxonomy" id="1286094"/>
    <lineage>
        <taxon>Bacteria</taxon>
        <taxon>Bacillati</taxon>
        <taxon>Actinomycetota</taxon>
        <taxon>Actinomycetes</taxon>
        <taxon>Kitasatosporales</taxon>
        <taxon>Streptomycetaceae</taxon>
        <taxon>Streptomyces</taxon>
        <taxon>Streptomyces aurantiacus group</taxon>
    </lineage>
</organism>
<dbReference type="Proteomes" id="UP000014629">
    <property type="component" value="Unassembled WGS sequence"/>
</dbReference>
<protein>
    <submittedName>
        <fullName evidence="1">Uncharacterized protein</fullName>
    </submittedName>
</protein>
<sequence>MNDGLPMTMIPPAAAGDAAMRPVPMPAAVIANDMVVLRAVIAGER</sequence>
<proteinExistence type="predicted"/>
<comment type="caution">
    <text evidence="1">The sequence shown here is derived from an EMBL/GenBank/DDBJ whole genome shotgun (WGS) entry which is preliminary data.</text>
</comment>